<sequence length="68" mass="7638">MLSQFADDMPDVNLQSVADIICSEPFYDERFQSLTLDVVAHRLDTTVSQSGVPIEFVCRLLYISGEPN</sequence>
<dbReference type="EMBL" id="LUTY01002973">
    <property type="protein sequence ID" value="OAD19036.1"/>
    <property type="molecule type" value="Genomic_DNA"/>
</dbReference>
<keyword evidence="2" id="KW-1185">Reference proteome</keyword>
<comment type="caution">
    <text evidence="1">The sequence shown here is derived from an EMBL/GenBank/DDBJ whole genome shotgun (WGS) entry which is preliminary data.</text>
</comment>
<organism evidence="1 2">
    <name type="scientific">Candidatus Thiomargarita nelsonii</name>
    <dbReference type="NCBI Taxonomy" id="1003181"/>
    <lineage>
        <taxon>Bacteria</taxon>
        <taxon>Pseudomonadati</taxon>
        <taxon>Pseudomonadota</taxon>
        <taxon>Gammaproteobacteria</taxon>
        <taxon>Thiotrichales</taxon>
        <taxon>Thiotrichaceae</taxon>
        <taxon>Thiomargarita</taxon>
    </lineage>
</organism>
<accession>A0A176RTJ3</accession>
<evidence type="ECO:0000313" key="1">
    <source>
        <dbReference type="EMBL" id="OAD19036.1"/>
    </source>
</evidence>
<gene>
    <name evidence="1" type="ORF">THIOM_005352</name>
</gene>
<protein>
    <submittedName>
        <fullName evidence="1">Uncharacterized protein</fullName>
    </submittedName>
</protein>
<dbReference type="Proteomes" id="UP000076962">
    <property type="component" value="Unassembled WGS sequence"/>
</dbReference>
<dbReference type="AlphaFoldDB" id="A0A176RTJ3"/>
<proteinExistence type="predicted"/>
<name>A0A176RTJ3_9GAMM</name>
<evidence type="ECO:0000313" key="2">
    <source>
        <dbReference type="Proteomes" id="UP000076962"/>
    </source>
</evidence>
<reference evidence="1 2" key="1">
    <citation type="submission" date="2016-05" db="EMBL/GenBank/DDBJ databases">
        <title>Single-cell genome of chain-forming Candidatus Thiomargarita nelsonii and comparison to other large sulfur-oxidizing bacteria.</title>
        <authorList>
            <person name="Winkel M."/>
            <person name="Salman V."/>
            <person name="Woyke T."/>
            <person name="Schulz-Vogt H."/>
            <person name="Richter M."/>
            <person name="Flood B."/>
            <person name="Bailey J."/>
            <person name="Amann R."/>
            <person name="Mussmann M."/>
        </authorList>
    </citation>
    <scope>NUCLEOTIDE SEQUENCE [LARGE SCALE GENOMIC DNA]</scope>
    <source>
        <strain evidence="1 2">THI036</strain>
    </source>
</reference>